<evidence type="ECO:0000259" key="1">
    <source>
        <dbReference type="Pfam" id="PF07727"/>
    </source>
</evidence>
<organism evidence="2 3">
    <name type="scientific">Phytophthora megakarya</name>
    <dbReference type="NCBI Taxonomy" id="4795"/>
    <lineage>
        <taxon>Eukaryota</taxon>
        <taxon>Sar</taxon>
        <taxon>Stramenopiles</taxon>
        <taxon>Oomycota</taxon>
        <taxon>Peronosporomycetes</taxon>
        <taxon>Peronosporales</taxon>
        <taxon>Peronosporaceae</taxon>
        <taxon>Phytophthora</taxon>
    </lineage>
</organism>
<reference evidence="3" key="1">
    <citation type="submission" date="2017-03" db="EMBL/GenBank/DDBJ databases">
        <title>Phytopthora megakarya and P. palmivora, two closely related causual agents of cacao black pod achieved similar genome size and gene model numbers by different mechanisms.</title>
        <authorList>
            <person name="Ali S."/>
            <person name="Shao J."/>
            <person name="Larry D.J."/>
            <person name="Kronmiller B."/>
            <person name="Shen D."/>
            <person name="Strem M.D."/>
            <person name="Melnick R.L."/>
            <person name="Guiltinan M.J."/>
            <person name="Tyler B.M."/>
            <person name="Meinhardt L.W."/>
            <person name="Bailey B.A."/>
        </authorList>
    </citation>
    <scope>NUCLEOTIDE SEQUENCE [LARGE SCALE GENOMIC DNA]</scope>
    <source>
        <strain evidence="3">zdho120</strain>
    </source>
</reference>
<gene>
    <name evidence="2" type="ORF">PHMEG_00010111</name>
</gene>
<dbReference type="STRING" id="4795.A0A225WEI4"/>
<evidence type="ECO:0000313" key="3">
    <source>
        <dbReference type="Proteomes" id="UP000198211"/>
    </source>
</evidence>
<dbReference type="Proteomes" id="UP000198211">
    <property type="component" value="Unassembled WGS sequence"/>
</dbReference>
<dbReference type="PANTHER" id="PTHR11439:SF483">
    <property type="entry name" value="PEPTIDE SYNTHASE GLIP-LIKE, PUTATIVE (AFU_ORTHOLOGUE AFUA_3G12920)-RELATED"/>
    <property type="match status" value="1"/>
</dbReference>
<dbReference type="PANTHER" id="PTHR11439">
    <property type="entry name" value="GAG-POL-RELATED RETROTRANSPOSON"/>
    <property type="match status" value="1"/>
</dbReference>
<protein>
    <submittedName>
        <fullName evidence="2">Integrase, catalytic core protein</fullName>
    </submittedName>
</protein>
<comment type="caution">
    <text evidence="2">The sequence shown here is derived from an EMBL/GenBank/DDBJ whole genome shotgun (WGS) entry which is preliminary data.</text>
</comment>
<keyword evidence="3" id="KW-1185">Reference proteome</keyword>
<sequence>MHIRMDIGLTGRLPYLEASAKEGCEDAKAITCCWMFAVKRDERGRVKRFKARLVIHGFKQQQQGVNYNETYAPRDWDVLQYDVKTAFLYGDLVELIFMKQPAGFQVDGPNYIWRQLKSLYGLKQAPNIWNKTIHPKLMTMGIARTDSDYGLYVLMENGKIKLLLIVYCANIAELLQETLELTMMGTVTYLLGVEFMVDRQRRQILYCQKQYVVEVLKQFHMENCNVLLYLRQHRPQMLACQLGLLTRHTENLLCLKVGHCLCDSASRQVSIALRPHTHYAQAKRVLRYFKSTCNYGLVMDVQMQKNVRICSYSGADYANDPVDRRIISGYDTMINDNVLSYASRKQEINALKSCEEVYVAISVATNDLKWLAGLCKELYCTHPVPLLYGDNQGAIELTLKPGNHSKSKNIDNKHHMVRRNVELKRIDTQHVGTDAMVTDVMTNALGAMKIAGFREAMKVLSLVGENDVTPASQTADETCAMKSATIAAKCRDKGLILCD</sequence>
<name>A0A225WEI4_9STRA</name>
<dbReference type="AlphaFoldDB" id="A0A225WEI4"/>
<accession>A0A225WEI4</accession>
<dbReference type="Pfam" id="PF07727">
    <property type="entry name" value="RVT_2"/>
    <property type="match status" value="1"/>
</dbReference>
<dbReference type="EMBL" id="NBNE01000989">
    <property type="protein sequence ID" value="OWZ16143.1"/>
    <property type="molecule type" value="Genomic_DNA"/>
</dbReference>
<dbReference type="CDD" id="cd09272">
    <property type="entry name" value="RNase_HI_RT_Ty1"/>
    <property type="match status" value="1"/>
</dbReference>
<evidence type="ECO:0000313" key="2">
    <source>
        <dbReference type="EMBL" id="OWZ16143.1"/>
    </source>
</evidence>
<proteinExistence type="predicted"/>
<feature type="domain" description="Reverse transcriptase Ty1/copia-type" evidence="1">
    <location>
        <begin position="25"/>
        <end position="226"/>
    </location>
</feature>
<dbReference type="InterPro" id="IPR013103">
    <property type="entry name" value="RVT_2"/>
</dbReference>